<gene>
    <name evidence="2" type="ORF">FKX85_06250</name>
</gene>
<evidence type="ECO:0000313" key="3">
    <source>
        <dbReference type="Proteomes" id="UP000316614"/>
    </source>
</evidence>
<protein>
    <submittedName>
        <fullName evidence="2">Carbohydrate-binding family 9-like protein</fullName>
    </submittedName>
</protein>
<accession>A0A514CFQ7</accession>
<dbReference type="RefSeq" id="WP_141613911.1">
    <property type="nucleotide sequence ID" value="NZ_CP041253.1"/>
</dbReference>
<dbReference type="PANTHER" id="PTHR35532:SF5">
    <property type="entry name" value="CARBOHYDRATE-BINDING DOMAIN-CONTAINING PROTEIN"/>
    <property type="match status" value="1"/>
</dbReference>
<evidence type="ECO:0000313" key="2">
    <source>
        <dbReference type="EMBL" id="QDH78657.1"/>
    </source>
</evidence>
<feature type="domain" description="Carbohydrate-binding" evidence="1">
    <location>
        <begin position="40"/>
        <end position="193"/>
    </location>
</feature>
<dbReference type="Gene3D" id="2.60.40.1190">
    <property type="match status" value="1"/>
</dbReference>
<dbReference type="PANTHER" id="PTHR35532">
    <property type="entry name" value="SIMILAR TO POLYHYDROXYALKANOATE DEPOLYMERASE"/>
    <property type="match status" value="1"/>
</dbReference>
<keyword evidence="3" id="KW-1185">Reference proteome</keyword>
<name>A0A514CFQ7_9BACT</name>
<dbReference type="Proteomes" id="UP000316614">
    <property type="component" value="Chromosome"/>
</dbReference>
<dbReference type="OrthoDB" id="9786766at2"/>
<proteinExistence type="predicted"/>
<dbReference type="AlphaFoldDB" id="A0A514CFQ7"/>
<dbReference type="GO" id="GO:0004553">
    <property type="term" value="F:hydrolase activity, hydrolyzing O-glycosyl compounds"/>
    <property type="evidence" value="ECO:0007669"/>
    <property type="project" value="InterPro"/>
</dbReference>
<dbReference type="SUPFAM" id="SSF49344">
    <property type="entry name" value="CBD9-like"/>
    <property type="match status" value="1"/>
</dbReference>
<dbReference type="GO" id="GO:0030246">
    <property type="term" value="F:carbohydrate binding"/>
    <property type="evidence" value="ECO:0007669"/>
    <property type="project" value="InterPro"/>
</dbReference>
<dbReference type="KEGG" id="echi:FKX85_06250"/>
<dbReference type="InterPro" id="IPR010502">
    <property type="entry name" value="Carb-bd_dom_fam9"/>
</dbReference>
<dbReference type="Pfam" id="PF06452">
    <property type="entry name" value="CBM9_1"/>
    <property type="match status" value="1"/>
</dbReference>
<dbReference type="GO" id="GO:0016052">
    <property type="term" value="P:carbohydrate catabolic process"/>
    <property type="evidence" value="ECO:0007669"/>
    <property type="project" value="InterPro"/>
</dbReference>
<evidence type="ECO:0000259" key="1">
    <source>
        <dbReference type="Pfam" id="PF06452"/>
    </source>
</evidence>
<dbReference type="CDD" id="cd09620">
    <property type="entry name" value="CBM9_like_3"/>
    <property type="match status" value="1"/>
</dbReference>
<reference evidence="2 3" key="1">
    <citation type="submission" date="2019-06" db="EMBL/GenBank/DDBJ databases">
        <title>Echinicola alkalisoli sp. nov. isolated from saline soil.</title>
        <authorList>
            <person name="Sun J.-Q."/>
            <person name="Xu L."/>
        </authorList>
    </citation>
    <scope>NUCLEOTIDE SEQUENCE [LARGE SCALE GENOMIC DNA]</scope>
    <source>
        <strain evidence="2 3">LN3S3</strain>
    </source>
</reference>
<organism evidence="2 3">
    <name type="scientific">Echinicola soli</name>
    <dbReference type="NCBI Taxonomy" id="2591634"/>
    <lineage>
        <taxon>Bacteria</taxon>
        <taxon>Pseudomonadati</taxon>
        <taxon>Bacteroidota</taxon>
        <taxon>Cytophagia</taxon>
        <taxon>Cytophagales</taxon>
        <taxon>Cyclobacteriaceae</taxon>
        <taxon>Echinicola</taxon>
    </lineage>
</organism>
<sequence length="354" mass="41211">MVIPRLLLLLLMFPFLLSGQQLKDRRHYVAYQATAPLKMDGRMEEKDWQNAAWSDLFVDIEGEVKPTPLFDTKLKMLWDEENLYIAVWMEEPDLWATYTERESVIFHQNDIEVFIDPDGDTHNYYELEINALGTEWDLLMTKPYRNGGAPINGWNINGFQKGLSLQGTVNDPTDKDSAWTVEMAIPWKALSQKGPAYSPPADGQQWRINFSRVQWQLDTKDGQYIKKTNPETGKHYPEYNWVWSPQGHINMHIPENWGYVQFAARPAGTEKVPFQLAKDEAVKDALRSLYHKQHRYFKNHGTFATQLSQLPDAGDFKKFHPQFEVSATRFKLSASSLNSDQTWFITEDSKIWRE</sequence>
<dbReference type="EMBL" id="CP041253">
    <property type="protein sequence ID" value="QDH78657.1"/>
    <property type="molecule type" value="Genomic_DNA"/>
</dbReference>